<protein>
    <recommendedName>
        <fullName evidence="7">N-acetyltransferase domain-containing protein</fullName>
    </recommendedName>
</protein>
<dbReference type="PANTHER" id="PTHR46309">
    <property type="entry name" value="PHD FINGER PROTEIN 12"/>
    <property type="match status" value="1"/>
</dbReference>
<dbReference type="GO" id="GO:0008270">
    <property type="term" value="F:zinc ion binding"/>
    <property type="evidence" value="ECO:0007669"/>
    <property type="project" value="UniProtKB-KW"/>
</dbReference>
<dbReference type="GO" id="GO:0016747">
    <property type="term" value="F:acyltransferase activity, transferring groups other than amino-acyl groups"/>
    <property type="evidence" value="ECO:0007669"/>
    <property type="project" value="InterPro"/>
</dbReference>
<comment type="caution">
    <text evidence="8">The sequence shown here is derived from an EMBL/GenBank/DDBJ whole genome shotgun (WGS) entry which is preliminary data.</text>
</comment>
<dbReference type="InterPro" id="IPR056511">
    <property type="entry name" value="IDM1_C"/>
</dbReference>
<dbReference type="CDD" id="cd04301">
    <property type="entry name" value="NAT_SF"/>
    <property type="match status" value="1"/>
</dbReference>
<evidence type="ECO:0000256" key="1">
    <source>
        <dbReference type="ARBA" id="ARBA00004123"/>
    </source>
</evidence>
<dbReference type="Pfam" id="PF16135">
    <property type="entry name" value="TDBD"/>
    <property type="match status" value="1"/>
</dbReference>
<dbReference type="InterPro" id="IPR001965">
    <property type="entry name" value="Znf_PHD"/>
</dbReference>
<dbReference type="InterPro" id="IPR000182">
    <property type="entry name" value="GNAT_dom"/>
</dbReference>
<dbReference type="SUPFAM" id="SSF55729">
    <property type="entry name" value="Acyl-CoA N-acyltransferases (Nat)"/>
    <property type="match status" value="1"/>
</dbReference>
<evidence type="ECO:0000256" key="2">
    <source>
        <dbReference type="ARBA" id="ARBA00022723"/>
    </source>
</evidence>
<organism evidence="8 9">
    <name type="scientific">Nepenthes gracilis</name>
    <name type="common">Slender pitcher plant</name>
    <dbReference type="NCBI Taxonomy" id="150966"/>
    <lineage>
        <taxon>Eukaryota</taxon>
        <taxon>Viridiplantae</taxon>
        <taxon>Streptophyta</taxon>
        <taxon>Embryophyta</taxon>
        <taxon>Tracheophyta</taxon>
        <taxon>Spermatophyta</taxon>
        <taxon>Magnoliopsida</taxon>
        <taxon>eudicotyledons</taxon>
        <taxon>Gunneridae</taxon>
        <taxon>Pentapetalae</taxon>
        <taxon>Caryophyllales</taxon>
        <taxon>Nepenthaceae</taxon>
        <taxon>Nepenthes</taxon>
    </lineage>
</organism>
<dbReference type="InterPro" id="IPR032308">
    <property type="entry name" value="TDBD"/>
</dbReference>
<dbReference type="InterPro" id="IPR016181">
    <property type="entry name" value="Acyl_CoA_acyltransferase"/>
</dbReference>
<feature type="region of interest" description="Disordered" evidence="6">
    <location>
        <begin position="56"/>
        <end position="145"/>
    </location>
</feature>
<feature type="region of interest" description="Disordered" evidence="6">
    <location>
        <begin position="1"/>
        <end position="42"/>
    </location>
</feature>
<dbReference type="Gene3D" id="3.40.630.30">
    <property type="match status" value="1"/>
</dbReference>
<dbReference type="SUPFAM" id="SSF57903">
    <property type="entry name" value="FYVE/PHD zinc finger"/>
    <property type="match status" value="1"/>
</dbReference>
<dbReference type="Gene3D" id="3.30.40.10">
    <property type="entry name" value="Zinc/RING finger domain, C3HC4 (zinc finger)"/>
    <property type="match status" value="1"/>
</dbReference>
<proteinExistence type="predicted"/>
<dbReference type="InterPro" id="IPR013083">
    <property type="entry name" value="Znf_RING/FYVE/PHD"/>
</dbReference>
<comment type="subcellular location">
    <subcellularLocation>
        <location evidence="1">Nucleus</location>
    </subcellularLocation>
</comment>
<accession>A0AAD3T4W4</accession>
<reference evidence="8" key="1">
    <citation type="submission" date="2023-05" db="EMBL/GenBank/DDBJ databases">
        <title>Nepenthes gracilis genome sequencing.</title>
        <authorList>
            <person name="Fukushima K."/>
        </authorList>
    </citation>
    <scope>NUCLEOTIDE SEQUENCE</scope>
    <source>
        <strain evidence="8">SING2019-196</strain>
    </source>
</reference>
<dbReference type="Proteomes" id="UP001279734">
    <property type="component" value="Unassembled WGS sequence"/>
</dbReference>
<evidence type="ECO:0000256" key="5">
    <source>
        <dbReference type="ARBA" id="ARBA00023242"/>
    </source>
</evidence>
<dbReference type="AlphaFoldDB" id="A0AAD3T4W4"/>
<keyword evidence="3" id="KW-0863">Zinc-finger</keyword>
<evidence type="ECO:0000256" key="3">
    <source>
        <dbReference type="ARBA" id="ARBA00022771"/>
    </source>
</evidence>
<dbReference type="PROSITE" id="PS51186">
    <property type="entry name" value="GNAT"/>
    <property type="match status" value="1"/>
</dbReference>
<dbReference type="EMBL" id="BSYO01000025">
    <property type="protein sequence ID" value="GMH22794.1"/>
    <property type="molecule type" value="Genomic_DNA"/>
</dbReference>
<dbReference type="GO" id="GO:0003714">
    <property type="term" value="F:transcription corepressor activity"/>
    <property type="evidence" value="ECO:0007669"/>
    <property type="project" value="InterPro"/>
</dbReference>
<feature type="domain" description="N-acetyltransferase" evidence="7">
    <location>
        <begin position="297"/>
        <end position="439"/>
    </location>
</feature>
<evidence type="ECO:0000259" key="7">
    <source>
        <dbReference type="PROSITE" id="PS51186"/>
    </source>
</evidence>
<dbReference type="InterPro" id="IPR011011">
    <property type="entry name" value="Znf_FYVE_PHD"/>
</dbReference>
<dbReference type="GO" id="GO:0006357">
    <property type="term" value="P:regulation of transcription by RNA polymerase II"/>
    <property type="evidence" value="ECO:0007669"/>
    <property type="project" value="TreeGrafter"/>
</dbReference>
<dbReference type="PANTHER" id="PTHR46309:SF5">
    <property type="entry name" value="GNAT FAMILY ACETYLTRANSFERASE"/>
    <property type="match status" value="1"/>
</dbReference>
<sequence length="457" mass="51704">MRRSFQEGKRRIEGSSSSYDSESDDHSYAGRRNMPRSSKNSFLNYRVDLLLDGEDFAMDDDSSSTTLKSSRRGPRQSKNRPRSRIAGFGEAEVGISSRRKGEEGGGRGKRGRARHRRRMTGELAENSIVVEEKEQEENGEERKSEKRGTILSWLIDMKVVREKEKVRCMDNTRERVLGGGSISRGGIVCDCCKEMFTVSRFQIHAGADDVHRPYEKIFVSETNVPLSACQIEAWNRQTTSVRGWYHHIEPPPDMEDEHDDACIICADGGNLICCENCPSTYHLDCLRMEIIGSAMKTKTRCPSISIILLLLSVEIAAGRSNFNRVNFSGFYTAILEHKDEVISVASIRIHGRNIAEMPFIATSESWRRRGMCKALLNGIESALCDLRVECLIIPSTPGRVAKWKKNFGFSLIEEEMVEELTKLNALMFPFATRLQKTIQGQVMRFANDLNLDPPEED</sequence>
<gene>
    <name evidence="8" type="ORF">Nepgr_024637</name>
</gene>
<keyword evidence="4" id="KW-0862">Zinc</keyword>
<name>A0AAD3T4W4_NEPGR</name>
<feature type="compositionally biased region" description="Basic residues" evidence="6">
    <location>
        <begin position="107"/>
        <end position="118"/>
    </location>
</feature>
<evidence type="ECO:0000313" key="8">
    <source>
        <dbReference type="EMBL" id="GMH22794.1"/>
    </source>
</evidence>
<keyword evidence="2" id="KW-0479">Metal-binding</keyword>
<feature type="compositionally biased region" description="Basic and acidic residues" evidence="6">
    <location>
        <begin position="1"/>
        <end position="13"/>
    </location>
</feature>
<dbReference type="GO" id="GO:0005634">
    <property type="term" value="C:nucleus"/>
    <property type="evidence" value="ECO:0007669"/>
    <property type="project" value="UniProtKB-SubCell"/>
</dbReference>
<evidence type="ECO:0000256" key="4">
    <source>
        <dbReference type="ARBA" id="ARBA00022833"/>
    </source>
</evidence>
<dbReference type="Pfam" id="PF23209">
    <property type="entry name" value="IDM1_C"/>
    <property type="match status" value="1"/>
</dbReference>
<dbReference type="SMART" id="SM00249">
    <property type="entry name" value="PHD"/>
    <property type="match status" value="1"/>
</dbReference>
<feature type="compositionally biased region" description="Basic residues" evidence="6">
    <location>
        <begin position="69"/>
        <end position="83"/>
    </location>
</feature>
<evidence type="ECO:0000256" key="6">
    <source>
        <dbReference type="SAM" id="MobiDB-lite"/>
    </source>
</evidence>
<dbReference type="InterPro" id="IPR042163">
    <property type="entry name" value="PHF12"/>
</dbReference>
<keyword evidence="9" id="KW-1185">Reference proteome</keyword>
<keyword evidence="5" id="KW-0539">Nucleus</keyword>
<evidence type="ECO:0000313" key="9">
    <source>
        <dbReference type="Proteomes" id="UP001279734"/>
    </source>
</evidence>